<proteinExistence type="predicted"/>
<dbReference type="AlphaFoldDB" id="A0A0A9FXP5"/>
<name>A0A0A9FXP5_ARUDO</name>
<sequence>MFFLKKHAVICKCVKS</sequence>
<evidence type="ECO:0000313" key="1">
    <source>
        <dbReference type="EMBL" id="JAE17590.1"/>
    </source>
</evidence>
<dbReference type="EMBL" id="GBRH01180306">
    <property type="protein sequence ID" value="JAE17590.1"/>
    <property type="molecule type" value="Transcribed_RNA"/>
</dbReference>
<reference evidence="1" key="1">
    <citation type="submission" date="2014-09" db="EMBL/GenBank/DDBJ databases">
        <authorList>
            <person name="Magalhaes I.L.F."/>
            <person name="Oliveira U."/>
            <person name="Santos F.R."/>
            <person name="Vidigal T.H.D.A."/>
            <person name="Brescovit A.D."/>
            <person name="Santos A.J."/>
        </authorList>
    </citation>
    <scope>NUCLEOTIDE SEQUENCE</scope>
    <source>
        <tissue evidence="1">Shoot tissue taken approximately 20 cm above the soil surface</tissue>
    </source>
</reference>
<organism evidence="1">
    <name type="scientific">Arundo donax</name>
    <name type="common">Giant reed</name>
    <name type="synonym">Donax arundinaceus</name>
    <dbReference type="NCBI Taxonomy" id="35708"/>
    <lineage>
        <taxon>Eukaryota</taxon>
        <taxon>Viridiplantae</taxon>
        <taxon>Streptophyta</taxon>
        <taxon>Embryophyta</taxon>
        <taxon>Tracheophyta</taxon>
        <taxon>Spermatophyta</taxon>
        <taxon>Magnoliopsida</taxon>
        <taxon>Liliopsida</taxon>
        <taxon>Poales</taxon>
        <taxon>Poaceae</taxon>
        <taxon>PACMAD clade</taxon>
        <taxon>Arundinoideae</taxon>
        <taxon>Arundineae</taxon>
        <taxon>Arundo</taxon>
    </lineage>
</organism>
<accession>A0A0A9FXP5</accession>
<protein>
    <submittedName>
        <fullName evidence="1">Uncharacterized protein</fullName>
    </submittedName>
</protein>
<reference evidence="1" key="2">
    <citation type="journal article" date="2015" name="Data Brief">
        <title>Shoot transcriptome of the giant reed, Arundo donax.</title>
        <authorList>
            <person name="Barrero R.A."/>
            <person name="Guerrero F.D."/>
            <person name="Moolhuijzen P."/>
            <person name="Goolsby J.A."/>
            <person name="Tidwell J."/>
            <person name="Bellgard S.E."/>
            <person name="Bellgard M.I."/>
        </authorList>
    </citation>
    <scope>NUCLEOTIDE SEQUENCE</scope>
    <source>
        <tissue evidence="1">Shoot tissue taken approximately 20 cm above the soil surface</tissue>
    </source>
</reference>